<evidence type="ECO:0000313" key="2">
    <source>
        <dbReference type="Proteomes" id="UP000282263"/>
    </source>
</evidence>
<dbReference type="AlphaFoldDB" id="A0A9Q7K311"/>
<reference evidence="1 2" key="1">
    <citation type="submission" date="2018-12" db="EMBL/GenBank/DDBJ databases">
        <title>The Batch Genome Submission of Enterobacter spp. strains.</title>
        <authorList>
            <person name="Wei L."/>
            <person name="Wu W."/>
            <person name="Lin J."/>
            <person name="Zhang X."/>
            <person name="Feng Y."/>
            <person name="Zong Z."/>
        </authorList>
    </citation>
    <scope>NUCLEOTIDE SEQUENCE [LARGE SCALE GENOMIC DNA]</scope>
    <source>
        <strain evidence="1 2">SCEM020047</strain>
    </source>
</reference>
<evidence type="ECO:0000313" key="1">
    <source>
        <dbReference type="EMBL" id="RTQ23334.1"/>
    </source>
</evidence>
<organism evidence="1 2">
    <name type="scientific">Enterobacter mori</name>
    <dbReference type="NCBI Taxonomy" id="539813"/>
    <lineage>
        <taxon>Bacteria</taxon>
        <taxon>Pseudomonadati</taxon>
        <taxon>Pseudomonadota</taxon>
        <taxon>Gammaproteobacteria</taxon>
        <taxon>Enterobacterales</taxon>
        <taxon>Enterobacteriaceae</taxon>
        <taxon>Enterobacter</taxon>
    </lineage>
</organism>
<sequence>MKERGMIFNEYQVRALLDGSMTQVRRPIKWRQTRATEIAERDDGSMWPWSEDAEHVCDYWHPCPFGAVGDVIYVRESFSRLDSFNFFDPAVPHEVPDFWYWADGDPEWGDWTRPQSGAVMPRAASRITLEITGIRVEKLQTANESDLLNDLGDMLEHCETVAGRAFNHAEHYAIAGVPVGLCPEMHGFKAWWDKTNGAGCFDSNPWVWVIEFKVAPNVPANSTGSDLR</sequence>
<proteinExistence type="predicted"/>
<dbReference type="RefSeq" id="WP_126816687.1">
    <property type="nucleotide sequence ID" value="NZ_JAJHUL010000005.1"/>
</dbReference>
<dbReference type="Proteomes" id="UP000282263">
    <property type="component" value="Unassembled WGS sequence"/>
</dbReference>
<comment type="caution">
    <text evidence="1">The sequence shown here is derived from an EMBL/GenBank/DDBJ whole genome shotgun (WGS) entry which is preliminary data.</text>
</comment>
<dbReference type="EMBL" id="RXPP01000016">
    <property type="protein sequence ID" value="RTQ23334.1"/>
    <property type="molecule type" value="Genomic_DNA"/>
</dbReference>
<evidence type="ECO:0008006" key="3">
    <source>
        <dbReference type="Google" id="ProtNLM"/>
    </source>
</evidence>
<protein>
    <recommendedName>
        <fullName evidence="3">Morphogenetic protein</fullName>
    </recommendedName>
</protein>
<accession>A0A9Q7K311</accession>
<name>A0A9Q7K311_9ENTR</name>
<gene>
    <name evidence="1" type="ORF">EKN29_15775</name>
</gene>